<accession>A0A842HXE9</accession>
<organism evidence="2 3">
    <name type="scientific">Parasphingopyxis marina</name>
    <dbReference type="NCBI Taxonomy" id="2761622"/>
    <lineage>
        <taxon>Bacteria</taxon>
        <taxon>Pseudomonadati</taxon>
        <taxon>Pseudomonadota</taxon>
        <taxon>Alphaproteobacteria</taxon>
        <taxon>Sphingomonadales</taxon>
        <taxon>Sphingomonadaceae</taxon>
        <taxon>Parasphingopyxis</taxon>
    </lineage>
</organism>
<keyword evidence="1" id="KW-0812">Transmembrane</keyword>
<proteinExistence type="predicted"/>
<dbReference type="EMBL" id="JACJVJ010000001">
    <property type="protein sequence ID" value="MBC2776620.1"/>
    <property type="molecule type" value="Genomic_DNA"/>
</dbReference>
<reference evidence="2 3" key="1">
    <citation type="submission" date="2020-08" db="EMBL/GenBank/DDBJ databases">
        <title>Draft genome sequence of Parasphingopyxis sp. GrpM-11.</title>
        <authorList>
            <person name="Oh J."/>
            <person name="Roh D.-H."/>
        </authorList>
    </citation>
    <scope>NUCLEOTIDE SEQUENCE [LARGE SCALE GENOMIC DNA]</scope>
    <source>
        <strain evidence="2 3">GrpM-11</strain>
    </source>
</reference>
<dbReference type="Proteomes" id="UP000564378">
    <property type="component" value="Unassembled WGS sequence"/>
</dbReference>
<keyword evidence="1" id="KW-1133">Transmembrane helix</keyword>
<keyword evidence="3" id="KW-1185">Reference proteome</keyword>
<evidence type="ECO:0000313" key="2">
    <source>
        <dbReference type="EMBL" id="MBC2776620.1"/>
    </source>
</evidence>
<gene>
    <name evidence="2" type="ORF">H6P80_03195</name>
</gene>
<dbReference type="RefSeq" id="WP_185799890.1">
    <property type="nucleotide sequence ID" value="NZ_JACJVJ010000001.1"/>
</dbReference>
<keyword evidence="1" id="KW-0472">Membrane</keyword>
<dbReference type="AlphaFoldDB" id="A0A842HXE9"/>
<protein>
    <submittedName>
        <fullName evidence="2">Uncharacterized protein</fullName>
    </submittedName>
</protein>
<feature type="transmembrane region" description="Helical" evidence="1">
    <location>
        <begin position="26"/>
        <end position="45"/>
    </location>
</feature>
<evidence type="ECO:0000313" key="3">
    <source>
        <dbReference type="Proteomes" id="UP000564378"/>
    </source>
</evidence>
<comment type="caution">
    <text evidence="2">The sequence shown here is derived from an EMBL/GenBank/DDBJ whole genome shotgun (WGS) entry which is preliminary data.</text>
</comment>
<sequence length="174" mass="18818">MHPIPPDGLSSETHGTIGRFSHHANWLSLLLLGALIGIALSGWLGGGSDEIYSANTRIAHLRISAPAIIRNGEFLETTVSIHARERIAEPAIRLDPSLWRDITINTVFPEPAEQEYASDQVVFSYGSLEPGDELSIKLDGQINPSLFAGTNGAIALYDGEREIATIPLSIRVLP</sequence>
<name>A0A842HXE9_9SPHN</name>
<evidence type="ECO:0000256" key="1">
    <source>
        <dbReference type="SAM" id="Phobius"/>
    </source>
</evidence>